<evidence type="ECO:0000256" key="11">
    <source>
        <dbReference type="ARBA" id="ARBA00023056"/>
    </source>
</evidence>
<evidence type="ECO:0000256" key="14">
    <source>
        <dbReference type="ARBA" id="ARBA00049067"/>
    </source>
</evidence>
<evidence type="ECO:0000256" key="8">
    <source>
        <dbReference type="ARBA" id="ARBA00022741"/>
    </source>
</evidence>
<comment type="similarity">
    <text evidence="2">Belongs to the aminoglycoside phosphotransferase family.</text>
</comment>
<dbReference type="RefSeq" id="WP_344608265.1">
    <property type="nucleotide sequence ID" value="NZ_BAAAHE010000044.1"/>
</dbReference>
<evidence type="ECO:0000313" key="16">
    <source>
        <dbReference type="EMBL" id="GAA0632974.1"/>
    </source>
</evidence>
<name>A0ABP3SD08_9ACTN</name>
<protein>
    <recommendedName>
        <fullName evidence="5">Maltokinase</fullName>
        <ecNumber evidence="4">2.7.1.175</ecNumber>
    </recommendedName>
    <alternativeName>
        <fullName evidence="13">Maltose-1-phosphate synthase</fullName>
    </alternativeName>
</protein>
<evidence type="ECO:0000256" key="4">
    <source>
        <dbReference type="ARBA" id="ARBA00011962"/>
    </source>
</evidence>
<comment type="caution">
    <text evidence="16">The sequence shown here is derived from an EMBL/GenBank/DDBJ whole genome shotgun (WGS) entry which is preliminary data.</text>
</comment>
<keyword evidence="9" id="KW-0418">Kinase</keyword>
<keyword evidence="11" id="KW-0320">Glycogen biosynthesis</keyword>
<dbReference type="EMBL" id="BAAAHE010000044">
    <property type="protein sequence ID" value="GAA0632974.1"/>
    <property type="molecule type" value="Genomic_DNA"/>
</dbReference>
<keyword evidence="7" id="KW-0808">Transferase</keyword>
<sequence>MDRSDELARWLTGQRWFAGKGREIARAEASRIGRLHDDPAADLLAVAVTYAEDADDPAAGGETYSVPVSYRSEPDPNLAHALIGHWAPAEGEPPQYAYDATHDKETTAAWLTGMAAGRYAGSLTFHRDSTALPLPANEPSRVIGGEQSNTSLVFGDLSDGPKAILKVFRRLVAGTNPDVELLHALGQAGNTSVPALLGWVDGEWAGPDGDPQHGTLAIATEFFPSATDGWDLALASVRALYADDDPDPAASGGDFAGEAYRLGQATASVHADLARVLGSVTWSAAEVADLAATLRKRLDAAVAAVPDLAPFAEEIAARYAELPAAARNLVGQRVHGDLHLGQALRTDTGWKILDFEGEPARPIAERSAPQTALKDVAGMLRSFDYAARQLFSGADPADPASRPGAEERAAAWAARNSRAYCAGYADVAGADALADPVPLTALVLDKAVYEVVYETRNRPDWVDVPLGAIRRMLAAPVLGDVLTGGRS</sequence>
<dbReference type="SUPFAM" id="SSF56112">
    <property type="entry name" value="Protein kinase-like (PK-like)"/>
    <property type="match status" value="1"/>
</dbReference>
<comment type="catalytic activity">
    <reaction evidence="14">
        <text>D-maltose + ATP = alpha-maltose 1-phosphate + ADP + H(+)</text>
        <dbReference type="Rhea" id="RHEA:31915"/>
        <dbReference type="ChEBI" id="CHEBI:15378"/>
        <dbReference type="ChEBI" id="CHEBI:17306"/>
        <dbReference type="ChEBI" id="CHEBI:30616"/>
        <dbReference type="ChEBI" id="CHEBI:63576"/>
        <dbReference type="ChEBI" id="CHEBI:456216"/>
        <dbReference type="EC" id="2.7.1.175"/>
    </reaction>
</comment>
<dbReference type="Gene3D" id="3.90.1200.10">
    <property type="match status" value="1"/>
</dbReference>
<evidence type="ECO:0000256" key="5">
    <source>
        <dbReference type="ARBA" id="ARBA00013882"/>
    </source>
</evidence>
<reference evidence="17" key="1">
    <citation type="journal article" date="2019" name="Int. J. Syst. Evol. Microbiol.">
        <title>The Global Catalogue of Microorganisms (GCM) 10K type strain sequencing project: providing services to taxonomists for standard genome sequencing and annotation.</title>
        <authorList>
            <consortium name="The Broad Institute Genomics Platform"/>
            <consortium name="The Broad Institute Genome Sequencing Center for Infectious Disease"/>
            <person name="Wu L."/>
            <person name="Ma J."/>
        </authorList>
    </citation>
    <scope>NUCLEOTIDE SEQUENCE [LARGE SCALE GENOMIC DNA]</scope>
    <source>
        <strain evidence="17">JCM 10671</strain>
    </source>
</reference>
<evidence type="ECO:0000256" key="3">
    <source>
        <dbReference type="ARBA" id="ARBA00011245"/>
    </source>
</evidence>
<evidence type="ECO:0000256" key="1">
    <source>
        <dbReference type="ARBA" id="ARBA00004964"/>
    </source>
</evidence>
<evidence type="ECO:0000256" key="7">
    <source>
        <dbReference type="ARBA" id="ARBA00022679"/>
    </source>
</evidence>
<organism evidence="16 17">
    <name type="scientific">Sporichthya brevicatena</name>
    <dbReference type="NCBI Taxonomy" id="171442"/>
    <lineage>
        <taxon>Bacteria</taxon>
        <taxon>Bacillati</taxon>
        <taxon>Actinomycetota</taxon>
        <taxon>Actinomycetes</taxon>
        <taxon>Sporichthyales</taxon>
        <taxon>Sporichthyaceae</taxon>
        <taxon>Sporichthya</taxon>
    </lineage>
</organism>
<gene>
    <name evidence="16" type="ORF">GCM10009547_41080</name>
</gene>
<dbReference type="InterPro" id="IPR040999">
    <property type="entry name" value="Mak_N_cap"/>
</dbReference>
<proteinExistence type="inferred from homology"/>
<evidence type="ECO:0000256" key="12">
    <source>
        <dbReference type="ARBA" id="ARBA00023277"/>
    </source>
</evidence>
<evidence type="ECO:0000256" key="2">
    <source>
        <dbReference type="ARBA" id="ARBA00006219"/>
    </source>
</evidence>
<evidence type="ECO:0000256" key="9">
    <source>
        <dbReference type="ARBA" id="ARBA00022777"/>
    </source>
</evidence>
<comment type="pathway">
    <text evidence="1">Glycan biosynthesis; glycogen biosynthesis.</text>
</comment>
<dbReference type="EC" id="2.7.1.175" evidence="4"/>
<keyword evidence="6" id="KW-0321">Glycogen metabolism</keyword>
<comment type="subunit">
    <text evidence="3">Monomer.</text>
</comment>
<evidence type="ECO:0000256" key="13">
    <source>
        <dbReference type="ARBA" id="ARBA00031251"/>
    </source>
</evidence>
<dbReference type="InterPro" id="IPR011009">
    <property type="entry name" value="Kinase-like_dom_sf"/>
</dbReference>
<dbReference type="Pfam" id="PF18085">
    <property type="entry name" value="Mak_N_cap"/>
    <property type="match status" value="1"/>
</dbReference>
<accession>A0ABP3SD08</accession>
<keyword evidence="17" id="KW-1185">Reference proteome</keyword>
<evidence type="ECO:0000256" key="6">
    <source>
        <dbReference type="ARBA" id="ARBA00022600"/>
    </source>
</evidence>
<evidence type="ECO:0000313" key="17">
    <source>
        <dbReference type="Proteomes" id="UP001500957"/>
    </source>
</evidence>
<keyword evidence="12" id="KW-0119">Carbohydrate metabolism</keyword>
<keyword evidence="8" id="KW-0547">Nucleotide-binding</keyword>
<evidence type="ECO:0000259" key="15">
    <source>
        <dbReference type="Pfam" id="PF18085"/>
    </source>
</evidence>
<keyword evidence="10" id="KW-0067">ATP-binding</keyword>
<feature type="domain" description="Maltokinase N-terminal cap" evidence="15">
    <location>
        <begin position="10"/>
        <end position="103"/>
    </location>
</feature>
<evidence type="ECO:0000256" key="10">
    <source>
        <dbReference type="ARBA" id="ARBA00022840"/>
    </source>
</evidence>
<dbReference type="Proteomes" id="UP001500957">
    <property type="component" value="Unassembled WGS sequence"/>
</dbReference>